<dbReference type="InterPro" id="IPR018253">
    <property type="entry name" value="DnaJ_domain_CS"/>
</dbReference>
<feature type="domain" description="J" evidence="14">
    <location>
        <begin position="4"/>
        <end position="69"/>
    </location>
</feature>
<evidence type="ECO:0000256" key="13">
    <source>
        <dbReference type="SAM" id="MobiDB-lite"/>
    </source>
</evidence>
<comment type="subunit">
    <text evidence="11">Homodimer.</text>
</comment>
<proteinExistence type="inferred from homology"/>
<dbReference type="HAMAP" id="MF_01152">
    <property type="entry name" value="DnaJ"/>
    <property type="match status" value="1"/>
</dbReference>
<feature type="binding site" evidence="11">
    <location>
        <position position="146"/>
    </location>
    <ligand>
        <name>Zn(2+)</name>
        <dbReference type="ChEBI" id="CHEBI:29105"/>
        <label>1</label>
    </ligand>
</feature>
<evidence type="ECO:0000313" key="17">
    <source>
        <dbReference type="Proteomes" id="UP000199611"/>
    </source>
</evidence>
<feature type="domain" description="CR-type" evidence="15">
    <location>
        <begin position="133"/>
        <end position="211"/>
    </location>
</feature>
<dbReference type="GO" id="GO:0008270">
    <property type="term" value="F:zinc ion binding"/>
    <property type="evidence" value="ECO:0007669"/>
    <property type="project" value="UniProtKB-UniRule"/>
</dbReference>
<gene>
    <name evidence="11" type="primary">dnaJ</name>
    <name evidence="16" type="ORF">SAMN05660836_01997</name>
</gene>
<dbReference type="PANTHER" id="PTHR43096:SF10">
    <property type="entry name" value="CHAPERONE PROTEIN DNAJ A6, CHLOROPLASTIC"/>
    <property type="match status" value="1"/>
</dbReference>
<dbReference type="STRING" id="39841.SAMN05660836_01997"/>
<comment type="subcellular location">
    <subcellularLocation>
        <location evidence="11">Cytoplasm</location>
    </subcellularLocation>
</comment>
<dbReference type="GO" id="GO:0042026">
    <property type="term" value="P:protein refolding"/>
    <property type="evidence" value="ECO:0007669"/>
    <property type="project" value="TreeGrafter"/>
</dbReference>
<name>A0A1I4UVY1_9BACT</name>
<keyword evidence="17" id="KW-1185">Reference proteome</keyword>
<feature type="region of interest" description="Disordered" evidence="13">
    <location>
        <begin position="354"/>
        <end position="385"/>
    </location>
</feature>
<evidence type="ECO:0000256" key="2">
    <source>
        <dbReference type="ARBA" id="ARBA00022723"/>
    </source>
</evidence>
<keyword evidence="4 11" id="KW-0863">Zinc-finger</keyword>
<dbReference type="SUPFAM" id="SSF46565">
    <property type="entry name" value="Chaperone J-domain"/>
    <property type="match status" value="1"/>
</dbReference>
<dbReference type="Proteomes" id="UP000199611">
    <property type="component" value="Unassembled WGS sequence"/>
</dbReference>
<dbReference type="OrthoDB" id="9779889at2"/>
<protein>
    <recommendedName>
        <fullName evidence="10 11">Chaperone protein DnaJ</fullName>
    </recommendedName>
</protein>
<dbReference type="PANTHER" id="PTHR43096">
    <property type="entry name" value="DNAJ HOMOLOG 1, MITOCHONDRIAL-RELATED"/>
    <property type="match status" value="1"/>
</dbReference>
<evidence type="ECO:0000256" key="11">
    <source>
        <dbReference type="HAMAP-Rule" id="MF_01152"/>
    </source>
</evidence>
<dbReference type="SUPFAM" id="SSF49493">
    <property type="entry name" value="HSP40/DnaJ peptide-binding domain"/>
    <property type="match status" value="2"/>
</dbReference>
<evidence type="ECO:0000256" key="12">
    <source>
        <dbReference type="PROSITE-ProRule" id="PRU00546"/>
    </source>
</evidence>
<feature type="binding site" evidence="11">
    <location>
        <position position="188"/>
    </location>
    <ligand>
        <name>Zn(2+)</name>
        <dbReference type="ChEBI" id="CHEBI:29105"/>
        <label>2</label>
    </ligand>
</feature>
<evidence type="ECO:0000256" key="10">
    <source>
        <dbReference type="ARBA" id="ARBA00067609"/>
    </source>
</evidence>
<keyword evidence="6 11" id="KW-0346">Stress response</keyword>
<dbReference type="InterPro" id="IPR002939">
    <property type="entry name" value="DnaJ_C"/>
</dbReference>
<feature type="binding site" evidence="11">
    <location>
        <position position="166"/>
    </location>
    <ligand>
        <name>Zn(2+)</name>
        <dbReference type="ChEBI" id="CHEBI:29105"/>
        <label>2</label>
    </ligand>
</feature>
<evidence type="ECO:0000256" key="8">
    <source>
        <dbReference type="ARBA" id="ARBA00053423"/>
    </source>
</evidence>
<feature type="binding site" evidence="11">
    <location>
        <position position="163"/>
    </location>
    <ligand>
        <name>Zn(2+)</name>
        <dbReference type="ChEBI" id="CHEBI:29105"/>
        <label>2</label>
    </ligand>
</feature>
<dbReference type="GO" id="GO:0009408">
    <property type="term" value="P:response to heat"/>
    <property type="evidence" value="ECO:0007669"/>
    <property type="project" value="InterPro"/>
</dbReference>
<evidence type="ECO:0000259" key="15">
    <source>
        <dbReference type="PROSITE" id="PS51188"/>
    </source>
</evidence>
<dbReference type="NCBIfam" id="NF008035">
    <property type="entry name" value="PRK10767.1"/>
    <property type="match status" value="1"/>
</dbReference>
<dbReference type="InterPro" id="IPR008971">
    <property type="entry name" value="HSP40/DnaJ_pept-bd"/>
</dbReference>
<feature type="binding site" evidence="11">
    <location>
        <position position="149"/>
    </location>
    <ligand>
        <name>Zn(2+)</name>
        <dbReference type="ChEBI" id="CHEBI:29105"/>
        <label>1</label>
    </ligand>
</feature>
<dbReference type="CDD" id="cd10747">
    <property type="entry name" value="DnaJ_C"/>
    <property type="match status" value="1"/>
</dbReference>
<dbReference type="PRINTS" id="PR00625">
    <property type="entry name" value="JDOMAIN"/>
</dbReference>
<keyword evidence="5 11" id="KW-0862">Zinc</keyword>
<dbReference type="GO" id="GO:0051082">
    <property type="term" value="F:unfolded protein binding"/>
    <property type="evidence" value="ECO:0007669"/>
    <property type="project" value="UniProtKB-UniRule"/>
</dbReference>
<dbReference type="FunFam" id="2.60.260.20:FF:000005">
    <property type="entry name" value="Chaperone protein dnaJ 1, mitochondrial"/>
    <property type="match status" value="1"/>
</dbReference>
<dbReference type="CDD" id="cd10719">
    <property type="entry name" value="DnaJ_zf"/>
    <property type="match status" value="1"/>
</dbReference>
<feature type="repeat" description="CXXCXGXG motif" evidence="11">
    <location>
        <begin position="163"/>
        <end position="170"/>
    </location>
</feature>
<feature type="zinc finger region" description="CR-type" evidence="12">
    <location>
        <begin position="133"/>
        <end position="211"/>
    </location>
</feature>
<feature type="repeat" description="CXXCXGXG motif" evidence="11">
    <location>
        <begin position="199"/>
        <end position="206"/>
    </location>
</feature>
<accession>A0A1I4UVY1</accession>
<evidence type="ECO:0000256" key="7">
    <source>
        <dbReference type="ARBA" id="ARBA00023186"/>
    </source>
</evidence>
<feature type="binding site" evidence="11">
    <location>
        <position position="202"/>
    </location>
    <ligand>
        <name>Zn(2+)</name>
        <dbReference type="ChEBI" id="CHEBI:29105"/>
        <label>1</label>
    </ligand>
</feature>
<evidence type="ECO:0000313" key="16">
    <source>
        <dbReference type="EMBL" id="SFM93076.1"/>
    </source>
</evidence>
<evidence type="ECO:0000256" key="5">
    <source>
        <dbReference type="ARBA" id="ARBA00022833"/>
    </source>
</evidence>
<dbReference type="InterPro" id="IPR001623">
    <property type="entry name" value="DnaJ_domain"/>
</dbReference>
<dbReference type="InterPro" id="IPR036869">
    <property type="entry name" value="J_dom_sf"/>
</dbReference>
<dbReference type="GO" id="GO:0005524">
    <property type="term" value="F:ATP binding"/>
    <property type="evidence" value="ECO:0007669"/>
    <property type="project" value="InterPro"/>
</dbReference>
<keyword evidence="7 11" id="KW-0143">Chaperone</keyword>
<dbReference type="InterPro" id="IPR036410">
    <property type="entry name" value="HSP_DnaJ_Cys-rich_dom_sf"/>
</dbReference>
<dbReference type="EMBL" id="FOUU01000007">
    <property type="protein sequence ID" value="SFM93076.1"/>
    <property type="molecule type" value="Genomic_DNA"/>
</dbReference>
<dbReference type="GO" id="GO:0005737">
    <property type="term" value="C:cytoplasm"/>
    <property type="evidence" value="ECO:0007669"/>
    <property type="project" value="UniProtKB-SubCell"/>
</dbReference>
<keyword evidence="2 11" id="KW-0479">Metal-binding</keyword>
<dbReference type="PROSITE" id="PS50076">
    <property type="entry name" value="DNAJ_2"/>
    <property type="match status" value="1"/>
</dbReference>
<evidence type="ECO:0000256" key="6">
    <source>
        <dbReference type="ARBA" id="ARBA00023016"/>
    </source>
</evidence>
<evidence type="ECO:0000256" key="1">
    <source>
        <dbReference type="ARBA" id="ARBA00022705"/>
    </source>
</evidence>
<dbReference type="CDD" id="cd06257">
    <property type="entry name" value="DnaJ"/>
    <property type="match status" value="1"/>
</dbReference>
<dbReference type="Pfam" id="PF00684">
    <property type="entry name" value="DnaJ_CXXCXGXG"/>
    <property type="match status" value="1"/>
</dbReference>
<dbReference type="Gene3D" id="2.10.230.10">
    <property type="entry name" value="Heat shock protein DnaJ, cysteine-rich domain"/>
    <property type="match status" value="1"/>
</dbReference>
<keyword evidence="1 11" id="KW-0235">DNA replication</keyword>
<reference evidence="16 17" key="1">
    <citation type="submission" date="2016-10" db="EMBL/GenBank/DDBJ databases">
        <authorList>
            <person name="de Groot N.N."/>
        </authorList>
    </citation>
    <scope>NUCLEOTIDE SEQUENCE [LARGE SCALE GENOMIC DNA]</scope>
    <source>
        <strain evidence="16 17">DSM 9990</strain>
    </source>
</reference>
<dbReference type="GO" id="GO:0031072">
    <property type="term" value="F:heat shock protein binding"/>
    <property type="evidence" value="ECO:0007669"/>
    <property type="project" value="InterPro"/>
</dbReference>
<dbReference type="NCBIfam" id="TIGR02349">
    <property type="entry name" value="DnaJ_bact"/>
    <property type="match status" value="1"/>
</dbReference>
<dbReference type="PROSITE" id="PS00636">
    <property type="entry name" value="DNAJ_1"/>
    <property type="match status" value="1"/>
</dbReference>
<dbReference type="Gene3D" id="2.60.260.20">
    <property type="entry name" value="Urease metallochaperone UreE, N-terminal domain"/>
    <property type="match status" value="2"/>
</dbReference>
<comment type="similarity">
    <text evidence="9 11">Belongs to the DnaJ family.</text>
</comment>
<comment type="cofactor">
    <cofactor evidence="11">
        <name>Zn(2+)</name>
        <dbReference type="ChEBI" id="CHEBI:29105"/>
    </cofactor>
    <text evidence="11">Binds 2 Zn(2+) ions per monomer.</text>
</comment>
<dbReference type="Pfam" id="PF00226">
    <property type="entry name" value="DnaJ"/>
    <property type="match status" value="1"/>
</dbReference>
<dbReference type="RefSeq" id="WP_093395455.1">
    <property type="nucleotide sequence ID" value="NZ_FOUU01000007.1"/>
</dbReference>
<organism evidence="16 17">
    <name type="scientific">Thermodesulforhabdus norvegica</name>
    <dbReference type="NCBI Taxonomy" id="39841"/>
    <lineage>
        <taxon>Bacteria</taxon>
        <taxon>Pseudomonadati</taxon>
        <taxon>Thermodesulfobacteriota</taxon>
        <taxon>Syntrophobacteria</taxon>
        <taxon>Syntrophobacterales</taxon>
        <taxon>Thermodesulforhabdaceae</taxon>
        <taxon>Thermodesulforhabdus</taxon>
    </lineage>
</organism>
<evidence type="ECO:0000256" key="9">
    <source>
        <dbReference type="ARBA" id="ARBA00061004"/>
    </source>
</evidence>
<dbReference type="InterPro" id="IPR001305">
    <property type="entry name" value="HSP_DnaJ_Cys-rich_dom"/>
</dbReference>
<dbReference type="SUPFAM" id="SSF57938">
    <property type="entry name" value="DnaJ/Hsp40 cysteine-rich domain"/>
    <property type="match status" value="1"/>
</dbReference>
<dbReference type="PROSITE" id="PS51188">
    <property type="entry name" value="ZF_CR"/>
    <property type="match status" value="1"/>
</dbReference>
<feature type="binding site" evidence="11">
    <location>
        <position position="185"/>
    </location>
    <ligand>
        <name>Zn(2+)</name>
        <dbReference type="ChEBI" id="CHEBI:29105"/>
        <label>2</label>
    </ligand>
</feature>
<comment type="domain">
    <text evidence="11">The J domain is necessary and sufficient to stimulate DnaK ATPase activity. Zinc center 1 plays an important role in the autonomous, DnaK-independent chaperone activity of DnaJ. Zinc center 2 is essential for interaction with DnaK and for DnaJ activity.</text>
</comment>
<dbReference type="AlphaFoldDB" id="A0A1I4UVY1"/>
<dbReference type="Pfam" id="PF01556">
    <property type="entry name" value="DnaJ_C"/>
    <property type="match status" value="1"/>
</dbReference>
<dbReference type="Gene3D" id="1.10.287.110">
    <property type="entry name" value="DnaJ domain"/>
    <property type="match status" value="1"/>
</dbReference>
<dbReference type="GO" id="GO:0006260">
    <property type="term" value="P:DNA replication"/>
    <property type="evidence" value="ECO:0007669"/>
    <property type="project" value="UniProtKB-KW"/>
</dbReference>
<keyword evidence="3 11" id="KW-0677">Repeat</keyword>
<dbReference type="FunFam" id="2.10.230.10:FF:000002">
    <property type="entry name" value="Molecular chaperone DnaJ"/>
    <property type="match status" value="1"/>
</dbReference>
<comment type="function">
    <text evidence="8 11">Participates actively in the response to hyperosmotic and heat shock by preventing the aggregation of stress-denatured proteins and by disaggregating proteins, also in an autonomous, DnaK-independent fashion. Unfolded proteins bind initially to DnaJ; upon interaction with the DnaJ-bound protein, DnaK hydrolyzes its bound ATP, resulting in the formation of a stable complex. GrpE releases ADP from DnaK; ATP binding to DnaK triggers the release of the substrate protein, thus completing the reaction cycle. Several rounds of ATP-dependent interactions between DnaJ, DnaK and GrpE are required for fully efficient folding. Also involved, together with DnaK and GrpE, in the DNA replication of plasmids through activation of initiation proteins.</text>
</comment>
<evidence type="ECO:0000256" key="4">
    <source>
        <dbReference type="ARBA" id="ARBA00022771"/>
    </source>
</evidence>
<dbReference type="InterPro" id="IPR012724">
    <property type="entry name" value="DnaJ"/>
</dbReference>
<evidence type="ECO:0000256" key="3">
    <source>
        <dbReference type="ARBA" id="ARBA00022737"/>
    </source>
</evidence>
<keyword evidence="11" id="KW-0963">Cytoplasm</keyword>
<dbReference type="FunFam" id="1.10.287.110:FF:000034">
    <property type="entry name" value="Chaperone protein DnaJ"/>
    <property type="match status" value="1"/>
</dbReference>
<feature type="binding site" evidence="11">
    <location>
        <position position="199"/>
    </location>
    <ligand>
        <name>Zn(2+)</name>
        <dbReference type="ChEBI" id="CHEBI:29105"/>
        <label>1</label>
    </ligand>
</feature>
<evidence type="ECO:0000259" key="14">
    <source>
        <dbReference type="PROSITE" id="PS50076"/>
    </source>
</evidence>
<feature type="repeat" description="CXXCXGXG motif" evidence="11">
    <location>
        <begin position="146"/>
        <end position="153"/>
    </location>
</feature>
<sequence>MKRDYYEILGVSRNATQEEIKKAYRKLAFQYHPDRNPGDKEAEEKFKEAAEAYEVLRDPEKRRIYDLYGHDGLKGSGYQGFRTHHDIFSAFSDIFEEFFGMGFGGRPRQRSASQPGSDLLYTMELTFEEAVLGADKELEIETYVRCESCGGSGASPGSREITCPACHGYGQVFQHQGFFRISTTCSRCGGVGHILESPCRACGGQGRVAGKKRVNVKIPAGVDTGTRLRLRGEGECGVRGGSPGDLYVQIRVRPHDVFERDGTTLFVRVPVHFAEAVLGADIEIPTLEGTETLRIEPGTQPGTTLRIPGRGVRSLKTGLRGDLVVEIDVYIPKKINRRQRELLEEFLKIEKETKEKGSGWGWWKKKKKEKKSGGDDNSGKTAFAF</sequence>
<dbReference type="SMART" id="SM00271">
    <property type="entry name" value="DnaJ"/>
    <property type="match status" value="1"/>
</dbReference>
<feature type="repeat" description="CXXCXGXG motif" evidence="11">
    <location>
        <begin position="185"/>
        <end position="192"/>
    </location>
</feature>